<dbReference type="GO" id="GO:0043743">
    <property type="term" value="F:LPPG:FO 2-phospho-L-lactate transferase activity"/>
    <property type="evidence" value="ECO:0007669"/>
    <property type="project" value="InterPro"/>
</dbReference>
<name>E3T722_9BACT</name>
<reference evidence="1" key="1">
    <citation type="submission" date="2009-12" db="EMBL/GenBank/DDBJ databases">
        <authorList>
            <person name="Kielak A."/>
            <person name="van Veen J.A."/>
            <person name="Kowalchuk G.A."/>
        </authorList>
    </citation>
    <scope>NUCLEOTIDE SEQUENCE</scope>
</reference>
<dbReference type="Pfam" id="PF01933">
    <property type="entry name" value="CofD"/>
    <property type="match status" value="1"/>
</dbReference>
<dbReference type="EMBL" id="GU260712">
    <property type="protein sequence ID" value="ADC36116.1"/>
    <property type="molecule type" value="Genomic_DNA"/>
</dbReference>
<dbReference type="InterPro" id="IPR002882">
    <property type="entry name" value="CofD"/>
</dbReference>
<dbReference type="SUPFAM" id="SSF142338">
    <property type="entry name" value="CofD-like"/>
    <property type="match status" value="1"/>
</dbReference>
<dbReference type="InterPro" id="IPR038136">
    <property type="entry name" value="CofD-like_dom_sf"/>
</dbReference>
<dbReference type="PANTHER" id="PTHR31240:SF0">
    <property type="entry name" value="MATERNAL EFFECT EMBRYO ARREST 18"/>
    <property type="match status" value="1"/>
</dbReference>
<dbReference type="PANTHER" id="PTHR31240">
    <property type="entry name" value="MATERNAL EFFECT EMBRYO ARREST 18"/>
    <property type="match status" value="1"/>
</dbReference>
<reference evidence="1" key="2">
    <citation type="journal article" date="2010" name="Appl. Environ. Microbiol.">
        <title>Comparative analysis of acidobacterial genomic fragments from terrestrial and aquatic metagenomic libraries, with emphasis on acidobacteria subdivision 6.</title>
        <authorList>
            <person name="Kielak A.M."/>
            <person name="van Veen J.A."/>
            <person name="Kowalchuk G.A."/>
        </authorList>
    </citation>
    <scope>NUCLEOTIDE SEQUENCE</scope>
</reference>
<dbReference type="Gene3D" id="3.40.50.10680">
    <property type="entry name" value="CofD-like domains"/>
    <property type="match status" value="1"/>
</dbReference>
<accession>E3T722</accession>
<dbReference type="AlphaFoldDB" id="E3T722"/>
<protein>
    <submittedName>
        <fullName evidence="1">Uncharacterized protein</fullName>
    </submittedName>
</protein>
<sequence length="664" mass="71710">MPQRTSDRDFAQAEWDGRAPVTGRRVVLFTGGRGSSALSRKLLTEAGVGLTLAINGYDDGASTGEVRRFLGDSLGPSDFRKNASHVARQLTSCPASLTELLDKRLPQGLSSAEAADTARQWAAADASCAQLLDRFLDARDASGRPFRFDDCSLGNLVFAGAFLEAGRHFNGALDRYCALVGLPPGLIDNVTDGGNAYLVAVGEDGRLLGSEEEIVSSPQHRRIREVFLLEQPLDQDARRRLDGMHGPDLTAFLNQRSAKLTGNPRLARRLAEADLILYAPGTQHSSLFPSYLTPGLGQAIAGNLRAVKALITNLHVDAEIAGASATEIIEKALYYLNDKGRLGMPAPCLITHCLVNDPGKGKGSAPYVSVGPIQAFDESHAIRIANYEDGISGRHDADKILSPFFRAAEPDVRRRHLAVMLDRATSANKIVQTMLEIVRGGLSDLDLDVTVVYAGAPLGADLQHDLPFDVSACRSEEEATQTVLELRPDFLMLFEASGMYRGEDVAALAAHMIGDGPDAIWGSRRLSVRDIDESISVRYRQSALSAALSRFGSHVLSLACLFLHGRYISDTLTGVRACRVSDAIAIDVPFTDPRVNQHLLGQLLARKADVIEIPVRFCAVSPEVVKGTTVLDGLAALATLVRQRLMPASRRGHRLHGLPRQEHG</sequence>
<proteinExistence type="predicted"/>
<organism evidence="1">
    <name type="scientific">uncultured bacterium 126</name>
    <dbReference type="NCBI Taxonomy" id="698379"/>
    <lineage>
        <taxon>Bacteria</taxon>
        <taxon>environmental samples</taxon>
    </lineage>
</organism>
<evidence type="ECO:0000313" key="1">
    <source>
        <dbReference type="EMBL" id="ADC36116.1"/>
    </source>
</evidence>